<sequence>MIRYPTLVEVLDLPDQIIQQSQGAMDIRHLGSLESSCLPSPIVKFCEFFWE</sequence>
<comment type="caution">
    <text evidence="1">The sequence shown here is derived from an EMBL/GenBank/DDBJ whole genome shotgun (WGS) entry which is preliminary data.</text>
</comment>
<accession>A0A822LG54</accession>
<gene>
    <name evidence="1" type="ORF">MICCA_3730019</name>
</gene>
<reference evidence="1 2" key="1">
    <citation type="submission" date="2012-04" db="EMBL/GenBank/DDBJ databases">
        <authorList>
            <person name="Genoscope - CEA"/>
        </authorList>
    </citation>
    <scope>NUCLEOTIDE SEQUENCE [LARGE SCALE GENOMIC DNA]</scope>
    <source>
        <strain evidence="1 2">9432</strain>
    </source>
</reference>
<evidence type="ECO:0000313" key="1">
    <source>
        <dbReference type="EMBL" id="CCH94380.1"/>
    </source>
</evidence>
<protein>
    <submittedName>
        <fullName evidence="1">Uncharacterized protein</fullName>
    </submittedName>
</protein>
<dbReference type="Proteomes" id="UP000005806">
    <property type="component" value="Unassembled WGS sequence"/>
</dbReference>
<organism evidence="1 2">
    <name type="scientific">Microcystis aeruginosa PCC 9432</name>
    <dbReference type="NCBI Taxonomy" id="1160280"/>
    <lineage>
        <taxon>Bacteria</taxon>
        <taxon>Bacillati</taxon>
        <taxon>Cyanobacteriota</taxon>
        <taxon>Cyanophyceae</taxon>
        <taxon>Oscillatoriophycideae</taxon>
        <taxon>Chroococcales</taxon>
        <taxon>Microcystaceae</taxon>
        <taxon>Microcystis</taxon>
    </lineage>
</organism>
<proteinExistence type="predicted"/>
<name>A0A822LG54_MICAE</name>
<dbReference type="EMBL" id="CAIH01000305">
    <property type="protein sequence ID" value="CCH94380.1"/>
    <property type="molecule type" value="Genomic_DNA"/>
</dbReference>
<dbReference type="AlphaFoldDB" id="A0A822LG54"/>
<evidence type="ECO:0000313" key="2">
    <source>
        <dbReference type="Proteomes" id="UP000005806"/>
    </source>
</evidence>